<accession>A0A1I5I4G7</accession>
<evidence type="ECO:0000313" key="2">
    <source>
        <dbReference type="EMBL" id="SFO55427.1"/>
    </source>
</evidence>
<proteinExistence type="predicted"/>
<dbReference type="RefSeq" id="WP_091654836.1">
    <property type="nucleotide sequence ID" value="NZ_FOVW01000008.1"/>
</dbReference>
<dbReference type="Proteomes" id="UP000199564">
    <property type="component" value="Unassembled WGS sequence"/>
</dbReference>
<gene>
    <name evidence="2" type="ORF">SAMN04488519_10875</name>
</gene>
<keyword evidence="3" id="KW-1185">Reference proteome</keyword>
<feature type="chain" id="PRO_5011739656" evidence="1">
    <location>
        <begin position="21"/>
        <end position="423"/>
    </location>
</feature>
<sequence length="423" mass="48044">MIRKLYFLSLLSLLLLSCVPDETPSIILEDFSVSIAPGALQPNMKPYALINSTDGEVVDFKSFESNSKLTFSLDNSQRYHVTLFKIIDFNGFEIINSETYTDVKPDNDLIFGLKPKAIIGPDYSSQVLVKVNFPEAGGWANISHSSGWTSSIFNTLINNSDNFLEIKVPKFNSEQNYLIIAENALGVRKQMMLDLRNASSSLEVNFSDLNEIEEISYLASTELNSDDEIKGFTVHQAIPYENQIYRKGFLYSAANANPMNQLQEMNLYFPSSEELYQVHLVTRSKINPSILKYFSGQLKAGDRIPLPIENQIEVTNHSIGDFSFVKGSKVTDWVIKYNIPVHSNTPPYQSSKAFIYGESSGFKLKYPQELLDKYSFLDQLFTWKPESLEVFERGYSYGQLIQNRLVSIPELKQEKTSSMLKVF</sequence>
<dbReference type="PROSITE" id="PS51257">
    <property type="entry name" value="PROKAR_LIPOPROTEIN"/>
    <property type="match status" value="1"/>
</dbReference>
<dbReference type="EMBL" id="FOVW01000008">
    <property type="protein sequence ID" value="SFO55427.1"/>
    <property type="molecule type" value="Genomic_DNA"/>
</dbReference>
<keyword evidence="1" id="KW-0732">Signal</keyword>
<protein>
    <submittedName>
        <fullName evidence="2">Uncharacterized protein</fullName>
    </submittedName>
</protein>
<dbReference type="STRING" id="226506.SAMN04488519_10875"/>
<organism evidence="2 3">
    <name type="scientific">Algoriphagus ornithinivorans</name>
    <dbReference type="NCBI Taxonomy" id="226506"/>
    <lineage>
        <taxon>Bacteria</taxon>
        <taxon>Pseudomonadati</taxon>
        <taxon>Bacteroidota</taxon>
        <taxon>Cytophagia</taxon>
        <taxon>Cytophagales</taxon>
        <taxon>Cyclobacteriaceae</taxon>
        <taxon>Algoriphagus</taxon>
    </lineage>
</organism>
<feature type="signal peptide" evidence="1">
    <location>
        <begin position="1"/>
        <end position="20"/>
    </location>
</feature>
<reference evidence="3" key="1">
    <citation type="submission" date="2016-10" db="EMBL/GenBank/DDBJ databases">
        <authorList>
            <person name="Varghese N."/>
            <person name="Submissions S."/>
        </authorList>
    </citation>
    <scope>NUCLEOTIDE SEQUENCE [LARGE SCALE GENOMIC DNA]</scope>
    <source>
        <strain evidence="3">DSM 15282</strain>
    </source>
</reference>
<evidence type="ECO:0000256" key="1">
    <source>
        <dbReference type="SAM" id="SignalP"/>
    </source>
</evidence>
<evidence type="ECO:0000313" key="3">
    <source>
        <dbReference type="Proteomes" id="UP000199564"/>
    </source>
</evidence>
<dbReference type="AlphaFoldDB" id="A0A1I5I4G7"/>
<name>A0A1I5I4G7_9BACT</name>